<comment type="catalytic activity">
    <reaction evidence="12">
        <text>L-histidyl-L-alpha-amino acid(out) = L-histidyl-L-alpha-amino acid(in)</text>
        <dbReference type="Rhea" id="RHEA:79379"/>
        <dbReference type="ChEBI" id="CHEBI:229964"/>
    </reaction>
</comment>
<evidence type="ECO:0000313" key="21">
    <source>
        <dbReference type="EMBL" id="KAG1568702.1"/>
    </source>
</evidence>
<evidence type="ECO:0000256" key="8">
    <source>
        <dbReference type="ARBA" id="ARBA00044898"/>
    </source>
</evidence>
<feature type="transmembrane region" description="Helical" evidence="19">
    <location>
        <begin position="113"/>
        <end position="132"/>
    </location>
</feature>
<comment type="subcellular location">
    <subcellularLocation>
        <location evidence="1">Membrane</location>
        <topology evidence="1">Multi-pass membrane protein</topology>
    </subcellularLocation>
</comment>
<feature type="transmembrane region" description="Helical" evidence="19">
    <location>
        <begin position="361"/>
        <end position="382"/>
    </location>
</feature>
<comment type="catalytic activity">
    <reaction evidence="9">
        <text>L-arginyl-L-alpha-amino acid(out) = L-arginyl-L-alpha-amino acid(in)</text>
        <dbReference type="Rhea" id="RHEA:79371"/>
        <dbReference type="ChEBI" id="CHEBI:84315"/>
    </reaction>
</comment>
<evidence type="ECO:0000256" key="15">
    <source>
        <dbReference type="ARBA" id="ARBA00044985"/>
    </source>
</evidence>
<comment type="catalytic activity">
    <reaction evidence="4">
        <text>L-alpha-aminoacyl-L-arginine(out) = L-alpha-aminoacyl-L-arginine(in)</text>
        <dbReference type="Rhea" id="RHEA:79367"/>
        <dbReference type="ChEBI" id="CHEBI:229968"/>
    </reaction>
</comment>
<comment type="catalytic activity">
    <reaction evidence="14">
        <text>L-lysyl-glycine(out) = L-lysyl-glycine(in)</text>
        <dbReference type="Rhea" id="RHEA:79407"/>
        <dbReference type="ChEBI" id="CHEBI:191202"/>
    </reaction>
</comment>
<comment type="catalytic activity">
    <reaction evidence="11">
        <text>L-arginyl-glycine(out) = L-arginyl-glycine(in)</text>
        <dbReference type="Rhea" id="RHEA:79391"/>
        <dbReference type="ChEBI" id="CHEBI:229955"/>
    </reaction>
</comment>
<evidence type="ECO:0000259" key="20">
    <source>
        <dbReference type="PROSITE" id="PS50850"/>
    </source>
</evidence>
<name>A0A9P6Z194_9FUNG</name>
<dbReference type="EMBL" id="JAANIU010001082">
    <property type="protein sequence ID" value="KAG1568702.1"/>
    <property type="molecule type" value="Genomic_DNA"/>
</dbReference>
<evidence type="ECO:0000256" key="10">
    <source>
        <dbReference type="ARBA" id="ARBA00044900"/>
    </source>
</evidence>
<comment type="catalytic activity">
    <reaction evidence="6">
        <text>L-lysyl-L-alpha-amino acid(out) = L-lysyl-L-alpha-amino acid(in)</text>
        <dbReference type="Rhea" id="RHEA:79387"/>
        <dbReference type="ChEBI" id="CHEBI:229965"/>
    </reaction>
</comment>
<organism evidence="21 22">
    <name type="scientific">Rhizopus delemar</name>
    <dbReference type="NCBI Taxonomy" id="936053"/>
    <lineage>
        <taxon>Eukaryota</taxon>
        <taxon>Fungi</taxon>
        <taxon>Fungi incertae sedis</taxon>
        <taxon>Mucoromycota</taxon>
        <taxon>Mucoromycotina</taxon>
        <taxon>Mucoromycetes</taxon>
        <taxon>Mucorales</taxon>
        <taxon>Mucorineae</taxon>
        <taxon>Rhizopodaceae</taxon>
        <taxon>Rhizopus</taxon>
    </lineage>
</organism>
<dbReference type="Pfam" id="PF07690">
    <property type="entry name" value="MFS_1"/>
    <property type="match status" value="1"/>
</dbReference>
<evidence type="ECO:0000256" key="7">
    <source>
        <dbReference type="ARBA" id="ARBA00044893"/>
    </source>
</evidence>
<comment type="caution">
    <text evidence="21">The sequence shown here is derived from an EMBL/GenBank/DDBJ whole genome shotgun (WGS) entry which is preliminary data.</text>
</comment>
<dbReference type="PANTHER" id="PTHR23512:SF12">
    <property type="entry name" value="TRANSPORTER, PUTATIVE (AFU_ORTHOLOGUE AFUA_4G00260)-RELATED"/>
    <property type="match status" value="1"/>
</dbReference>
<evidence type="ECO:0000256" key="18">
    <source>
        <dbReference type="ARBA" id="ARBA00046376"/>
    </source>
</evidence>
<dbReference type="GO" id="GO:0016020">
    <property type="term" value="C:membrane"/>
    <property type="evidence" value="ECO:0007669"/>
    <property type="project" value="UniProtKB-SubCell"/>
</dbReference>
<dbReference type="SUPFAM" id="SSF103473">
    <property type="entry name" value="MFS general substrate transporter"/>
    <property type="match status" value="1"/>
</dbReference>
<dbReference type="GO" id="GO:0022857">
    <property type="term" value="F:transmembrane transporter activity"/>
    <property type="evidence" value="ECO:0007669"/>
    <property type="project" value="InterPro"/>
</dbReference>
<keyword evidence="22" id="KW-1185">Reference proteome</keyword>
<feature type="transmembrane region" description="Helical" evidence="19">
    <location>
        <begin position="45"/>
        <end position="64"/>
    </location>
</feature>
<evidence type="ECO:0000256" key="13">
    <source>
        <dbReference type="ARBA" id="ARBA00044919"/>
    </source>
</evidence>
<dbReference type="PANTHER" id="PTHR23512">
    <property type="entry name" value="MAJOR FACILITATOR SUPERFAMILY DOMAIN-CONTAINING PROTEIN 1"/>
    <property type="match status" value="1"/>
</dbReference>
<comment type="catalytic activity">
    <reaction evidence="10">
        <text>L-lysyl-L-lysine(out) = L-lysyl-L-lysine(in)</text>
        <dbReference type="Rhea" id="RHEA:79403"/>
        <dbReference type="ChEBI" id="CHEBI:229956"/>
    </reaction>
</comment>
<sequence>MATDKPNAVNLSEKQLVSDCLSQDETDATDHPTEDTTFSNAPWKFKLVALFTALFFTSGAHFSTSALSAMKSQIKSHLHIDNTQYGVISSSVSIVNTFFPIFGGIFIDVFGSVWGILTVNVIIILGCLLTALAANFQSFGLMVAGRVLFGIGSGLIVTMQEAIMYKWFRTQSLAIAIGLQVSITRLSNFLGTLAANPIAARTGNWVWSFWLSLILCSFSILVSVLYALVVRHLQRGAGPSLLTPQEIQKLKRRKRFDWRGVLRFPLIYWHILLIEFIYSAVWASFQTISTDFVERHFGSTAVLAGYKASTSQVVPIVAAPVLGVLIDLYGCRVSVLLISSLFLILSTALLGWTYVNAVIGMILYSISLAFGLVSIISSIGMVLPPEYLGTGSGVYKSTMNIGTTILDIVVGVVQDHTQHQAYTGVMILFLVLACVGFVLICTLWVTQYVVLDNLLETGRKRRLQLMKERDQEQSKQQASDSQNTKIRCIHWICLMLFIAAMIVAWILFFIYSASGSISA</sequence>
<evidence type="ECO:0000256" key="3">
    <source>
        <dbReference type="ARBA" id="ARBA00044878"/>
    </source>
</evidence>
<comment type="subunit">
    <text evidence="18">Homodimer. Interacts with lysosomal protein GLMP (via lumenal domain); the interaction starts while both proteins are still in the endoplasmic reticulum and is required for stabilization of MFSD1 in lysosomes but has no direct effect on its targeting to lysosomes or transporter activity.</text>
</comment>
<comment type="catalytic activity">
    <reaction evidence="8">
        <text>L-aspartyl-L-lysine(out) = L-aspartyl-L-lysine(in)</text>
        <dbReference type="Rhea" id="RHEA:79411"/>
        <dbReference type="ChEBI" id="CHEBI:229953"/>
    </reaction>
</comment>
<keyword evidence="19" id="KW-0472">Membrane</keyword>
<evidence type="ECO:0000256" key="9">
    <source>
        <dbReference type="ARBA" id="ARBA00044899"/>
    </source>
</evidence>
<dbReference type="Proteomes" id="UP000740926">
    <property type="component" value="Unassembled WGS sequence"/>
</dbReference>
<dbReference type="Gene3D" id="1.20.1250.20">
    <property type="entry name" value="MFS general substrate transporter like domains"/>
    <property type="match status" value="2"/>
</dbReference>
<dbReference type="InterPro" id="IPR052187">
    <property type="entry name" value="MFSD1"/>
</dbReference>
<evidence type="ECO:0000256" key="17">
    <source>
        <dbReference type="ARBA" id="ARBA00045709"/>
    </source>
</evidence>
<proteinExistence type="predicted"/>
<feature type="transmembrane region" description="Helical" evidence="19">
    <location>
        <begin position="425"/>
        <end position="451"/>
    </location>
</feature>
<evidence type="ECO:0000256" key="12">
    <source>
        <dbReference type="ARBA" id="ARBA00044912"/>
    </source>
</evidence>
<comment type="catalytic activity">
    <reaction evidence="7">
        <text>L-alpha-aminoacyl-L-lysine(out) = L-alpha-aminoacyl-L-lysine(in)</text>
        <dbReference type="Rhea" id="RHEA:79383"/>
        <dbReference type="ChEBI" id="CHEBI:229966"/>
    </reaction>
</comment>
<dbReference type="InterPro" id="IPR036259">
    <property type="entry name" value="MFS_trans_sf"/>
</dbReference>
<feature type="transmembrane region" description="Helical" evidence="19">
    <location>
        <begin position="85"/>
        <end position="107"/>
    </location>
</feature>
<gene>
    <name evidence="21" type="ORF">G6F50_007046</name>
</gene>
<evidence type="ECO:0000256" key="6">
    <source>
        <dbReference type="ARBA" id="ARBA00044891"/>
    </source>
</evidence>
<feature type="transmembrane region" description="Helical" evidence="19">
    <location>
        <begin position="261"/>
        <end position="285"/>
    </location>
</feature>
<comment type="catalytic activity">
    <reaction evidence="2">
        <text>L-lysyl-L-alanine(out) = L-lysyl-L-alanine(in)</text>
        <dbReference type="Rhea" id="RHEA:79399"/>
        <dbReference type="ChEBI" id="CHEBI:229954"/>
    </reaction>
</comment>
<evidence type="ECO:0000256" key="19">
    <source>
        <dbReference type="SAM" id="Phobius"/>
    </source>
</evidence>
<comment type="catalytic activity">
    <reaction evidence="13">
        <text>L-alanyl-L-lysine(out) = L-alanyl-L-lysine(in)</text>
        <dbReference type="Rhea" id="RHEA:79415"/>
        <dbReference type="ChEBI" id="CHEBI:192470"/>
    </reaction>
</comment>
<evidence type="ECO:0000256" key="4">
    <source>
        <dbReference type="ARBA" id="ARBA00044881"/>
    </source>
</evidence>
<feature type="domain" description="Major facilitator superfamily (MFS) profile" evidence="20">
    <location>
        <begin position="47"/>
        <end position="448"/>
    </location>
</feature>
<accession>A0A9P6Z194</accession>
<evidence type="ECO:0000256" key="5">
    <source>
        <dbReference type="ARBA" id="ARBA00044884"/>
    </source>
</evidence>
<evidence type="ECO:0000256" key="11">
    <source>
        <dbReference type="ARBA" id="ARBA00044903"/>
    </source>
</evidence>
<evidence type="ECO:0000256" key="14">
    <source>
        <dbReference type="ARBA" id="ARBA00044924"/>
    </source>
</evidence>
<keyword evidence="19" id="KW-0812">Transmembrane</keyword>
<dbReference type="InterPro" id="IPR011701">
    <property type="entry name" value="MFS"/>
</dbReference>
<evidence type="ECO:0000256" key="1">
    <source>
        <dbReference type="ARBA" id="ARBA00004141"/>
    </source>
</evidence>
<feature type="transmembrane region" description="Helical" evidence="19">
    <location>
        <begin position="139"/>
        <end position="159"/>
    </location>
</feature>
<feature type="transmembrane region" description="Helical" evidence="19">
    <location>
        <begin position="333"/>
        <end position="355"/>
    </location>
</feature>
<evidence type="ECO:0000313" key="22">
    <source>
        <dbReference type="Proteomes" id="UP000740926"/>
    </source>
</evidence>
<comment type="function">
    <text evidence="17">Lysosomal dipeptide uniporter that selectively exports lysine, arginine or histidine-containing dipeptides with a net positive charge from the lysosome lumen into the cytosol. Could play a role in a specific type of protein O-glycosylation indirectly regulating macrophages migration and tissue invasion. Also essential for liver homeostasis.</text>
</comment>
<dbReference type="PROSITE" id="PS50850">
    <property type="entry name" value="MFS"/>
    <property type="match status" value="1"/>
</dbReference>
<feature type="transmembrane region" description="Helical" evidence="19">
    <location>
        <begin position="207"/>
        <end position="229"/>
    </location>
</feature>
<reference evidence="21 22" key="1">
    <citation type="journal article" date="2020" name="Microb. Genom.">
        <title>Genetic diversity of clinical and environmental Mucorales isolates obtained from an investigation of mucormycosis cases among solid organ transplant recipients.</title>
        <authorList>
            <person name="Nguyen M.H."/>
            <person name="Kaul D."/>
            <person name="Muto C."/>
            <person name="Cheng S.J."/>
            <person name="Richter R.A."/>
            <person name="Bruno V.M."/>
            <person name="Liu G."/>
            <person name="Beyhan S."/>
            <person name="Sundermann A.J."/>
            <person name="Mounaud S."/>
            <person name="Pasculle A.W."/>
            <person name="Nierman W.C."/>
            <person name="Driscoll E."/>
            <person name="Cumbie R."/>
            <person name="Clancy C.J."/>
            <person name="Dupont C.L."/>
        </authorList>
    </citation>
    <scope>NUCLEOTIDE SEQUENCE [LARGE SCALE GENOMIC DNA]</scope>
    <source>
        <strain evidence="21 22">GL24</strain>
    </source>
</reference>
<keyword evidence="19" id="KW-1133">Transmembrane helix</keyword>
<feature type="transmembrane region" description="Helical" evidence="19">
    <location>
        <begin position="488"/>
        <end position="511"/>
    </location>
</feature>
<comment type="catalytic activity">
    <reaction evidence="3">
        <text>L-histidyl-glycine(out) = L-histidyl-glycine(in)</text>
        <dbReference type="Rhea" id="RHEA:79395"/>
        <dbReference type="ChEBI" id="CHEBI:229957"/>
    </reaction>
</comment>
<dbReference type="AlphaFoldDB" id="A0A9P6Z194"/>
<protein>
    <recommendedName>
        <fullName evidence="15">Lysosomal dipeptide transporter MFSD1</fullName>
    </recommendedName>
    <alternativeName>
        <fullName evidence="16">Major facilitator superfamily domain-containing protein 1</fullName>
    </alternativeName>
</protein>
<evidence type="ECO:0000256" key="16">
    <source>
        <dbReference type="ARBA" id="ARBA00045018"/>
    </source>
</evidence>
<comment type="catalytic activity">
    <reaction evidence="5">
        <text>L-alpha-aminoacyl-L-histidine(out) = L-alpha-aminoacyl-L-histidine(in)</text>
        <dbReference type="Rhea" id="RHEA:79375"/>
        <dbReference type="ChEBI" id="CHEBI:229967"/>
    </reaction>
</comment>
<dbReference type="InterPro" id="IPR020846">
    <property type="entry name" value="MFS_dom"/>
</dbReference>
<dbReference type="OMA" id="WIMLAGR"/>
<evidence type="ECO:0000256" key="2">
    <source>
        <dbReference type="ARBA" id="ARBA00044876"/>
    </source>
</evidence>